<dbReference type="GO" id="GO:0016020">
    <property type="term" value="C:membrane"/>
    <property type="evidence" value="ECO:0007669"/>
    <property type="project" value="UniProtKB-SubCell"/>
</dbReference>
<dbReference type="GO" id="GO:0019706">
    <property type="term" value="F:protein-cysteine S-palmitoyltransferase activity"/>
    <property type="evidence" value="ECO:0007669"/>
    <property type="project" value="UniProtKB-EC"/>
</dbReference>
<dbReference type="EC" id="2.3.1.225" evidence="7"/>
<name>A0A7S2W600_9STRA</name>
<feature type="transmembrane region" description="Helical" evidence="7">
    <location>
        <begin position="20"/>
        <end position="39"/>
    </location>
</feature>
<keyword evidence="6 7" id="KW-0012">Acyltransferase</keyword>
<dbReference type="GO" id="GO:0006612">
    <property type="term" value="P:protein targeting to membrane"/>
    <property type="evidence" value="ECO:0007669"/>
    <property type="project" value="TreeGrafter"/>
</dbReference>
<dbReference type="PANTHER" id="PTHR22883:SF203">
    <property type="entry name" value="PALMITOYLTRANSFERASE"/>
    <property type="match status" value="1"/>
</dbReference>
<dbReference type="InterPro" id="IPR001594">
    <property type="entry name" value="Palmitoyltrfase_DHHC"/>
</dbReference>
<reference evidence="9" key="1">
    <citation type="submission" date="2021-01" db="EMBL/GenBank/DDBJ databases">
        <authorList>
            <person name="Corre E."/>
            <person name="Pelletier E."/>
            <person name="Niang G."/>
            <person name="Scheremetjew M."/>
            <person name="Finn R."/>
            <person name="Kale V."/>
            <person name="Holt S."/>
            <person name="Cochrane G."/>
            <person name="Meng A."/>
            <person name="Brown T."/>
            <person name="Cohen L."/>
        </authorList>
    </citation>
    <scope>NUCLEOTIDE SEQUENCE</scope>
    <source>
        <strain evidence="9">NY070348D</strain>
    </source>
</reference>
<dbReference type="GO" id="GO:0005794">
    <property type="term" value="C:Golgi apparatus"/>
    <property type="evidence" value="ECO:0007669"/>
    <property type="project" value="TreeGrafter"/>
</dbReference>
<evidence type="ECO:0000256" key="2">
    <source>
        <dbReference type="ARBA" id="ARBA00022679"/>
    </source>
</evidence>
<evidence type="ECO:0000313" key="9">
    <source>
        <dbReference type="EMBL" id="CAD9668140.1"/>
    </source>
</evidence>
<comment type="similarity">
    <text evidence="7">Belongs to the DHHC palmitoyltransferase family.</text>
</comment>
<evidence type="ECO:0000256" key="3">
    <source>
        <dbReference type="ARBA" id="ARBA00022692"/>
    </source>
</evidence>
<evidence type="ECO:0000256" key="1">
    <source>
        <dbReference type="ARBA" id="ARBA00004141"/>
    </source>
</evidence>
<evidence type="ECO:0000256" key="6">
    <source>
        <dbReference type="ARBA" id="ARBA00023315"/>
    </source>
</evidence>
<evidence type="ECO:0000256" key="5">
    <source>
        <dbReference type="ARBA" id="ARBA00023136"/>
    </source>
</evidence>
<comment type="catalytic activity">
    <reaction evidence="7">
        <text>L-cysteinyl-[protein] + hexadecanoyl-CoA = S-hexadecanoyl-L-cysteinyl-[protein] + CoA</text>
        <dbReference type="Rhea" id="RHEA:36683"/>
        <dbReference type="Rhea" id="RHEA-COMP:10131"/>
        <dbReference type="Rhea" id="RHEA-COMP:11032"/>
        <dbReference type="ChEBI" id="CHEBI:29950"/>
        <dbReference type="ChEBI" id="CHEBI:57287"/>
        <dbReference type="ChEBI" id="CHEBI:57379"/>
        <dbReference type="ChEBI" id="CHEBI:74151"/>
        <dbReference type="EC" id="2.3.1.225"/>
    </reaction>
</comment>
<keyword evidence="2 7" id="KW-0808">Transferase</keyword>
<dbReference type="Pfam" id="PF01529">
    <property type="entry name" value="DHHC"/>
    <property type="match status" value="1"/>
</dbReference>
<sequence>MKHRKHGFQRPFTNDQMLSWVAEPIAAVMFYLVVATFTFGDQRIVYLSVYSVLLAAHLVCWLLCSLLDPSVDEGCFWPCMKEAQKEKRYCAVCHKSVIGLDHHCTWLNTCIGKRQYPWFFSLVAIGFIMFWFETILFILLLTKLFTDEVSAKALDVFNSVTTYKVLVSLCVVFAGGLAIALSVLFVFHLFLQFTGMGTYAWMIDGRNKKVAKKKAQKQNTVQSEANVEQASKTVSNV</sequence>
<dbReference type="InterPro" id="IPR039859">
    <property type="entry name" value="PFA4/ZDH16/20/ERF2-like"/>
</dbReference>
<gene>
    <name evidence="9" type="ORF">QSP1433_LOCUS2323</name>
</gene>
<evidence type="ECO:0000256" key="7">
    <source>
        <dbReference type="RuleBase" id="RU079119"/>
    </source>
</evidence>
<evidence type="ECO:0000259" key="8">
    <source>
        <dbReference type="Pfam" id="PF01529"/>
    </source>
</evidence>
<feature type="transmembrane region" description="Helical" evidence="7">
    <location>
        <begin position="118"/>
        <end position="145"/>
    </location>
</feature>
<organism evidence="9">
    <name type="scientific">Mucochytrium quahogii</name>
    <dbReference type="NCBI Taxonomy" id="96639"/>
    <lineage>
        <taxon>Eukaryota</taxon>
        <taxon>Sar</taxon>
        <taxon>Stramenopiles</taxon>
        <taxon>Bigyra</taxon>
        <taxon>Labyrinthulomycetes</taxon>
        <taxon>Thraustochytrida</taxon>
        <taxon>Thraustochytriidae</taxon>
        <taxon>Mucochytrium</taxon>
    </lineage>
</organism>
<dbReference type="GO" id="GO:0005783">
    <property type="term" value="C:endoplasmic reticulum"/>
    <property type="evidence" value="ECO:0007669"/>
    <property type="project" value="TreeGrafter"/>
</dbReference>
<keyword evidence="5 7" id="KW-0472">Membrane</keyword>
<evidence type="ECO:0000256" key="4">
    <source>
        <dbReference type="ARBA" id="ARBA00022989"/>
    </source>
</evidence>
<keyword evidence="4 7" id="KW-1133">Transmembrane helix</keyword>
<comment type="subcellular location">
    <subcellularLocation>
        <location evidence="1">Membrane</location>
        <topology evidence="1">Multi-pass membrane protein</topology>
    </subcellularLocation>
</comment>
<keyword evidence="3 7" id="KW-0812">Transmembrane</keyword>
<feature type="transmembrane region" description="Helical" evidence="7">
    <location>
        <begin position="165"/>
        <end position="191"/>
    </location>
</feature>
<dbReference type="PANTHER" id="PTHR22883">
    <property type="entry name" value="ZINC FINGER DHHC DOMAIN CONTAINING PROTEIN"/>
    <property type="match status" value="1"/>
</dbReference>
<feature type="domain" description="Palmitoyltransferase DHHC" evidence="8">
    <location>
        <begin position="78"/>
        <end position="202"/>
    </location>
</feature>
<comment type="domain">
    <text evidence="7">The DHHC domain is required for palmitoyltransferase activity.</text>
</comment>
<dbReference type="EMBL" id="HBHK01003931">
    <property type="protein sequence ID" value="CAD9668140.1"/>
    <property type="molecule type" value="Transcribed_RNA"/>
</dbReference>
<protein>
    <recommendedName>
        <fullName evidence="7">Palmitoyltransferase</fullName>
        <ecNumber evidence="7">2.3.1.225</ecNumber>
    </recommendedName>
</protein>
<accession>A0A7S2W600</accession>
<dbReference type="AlphaFoldDB" id="A0A7S2W600"/>
<proteinExistence type="inferred from homology"/>
<dbReference type="PROSITE" id="PS50216">
    <property type="entry name" value="DHHC"/>
    <property type="match status" value="1"/>
</dbReference>
<feature type="transmembrane region" description="Helical" evidence="7">
    <location>
        <begin position="45"/>
        <end position="64"/>
    </location>
</feature>